<feature type="region of interest" description="Disordered" evidence="10">
    <location>
        <begin position="127"/>
        <end position="167"/>
    </location>
</feature>
<feature type="region of interest" description="Disordered" evidence="10">
    <location>
        <begin position="562"/>
        <end position="600"/>
    </location>
</feature>
<evidence type="ECO:0000256" key="6">
    <source>
        <dbReference type="ARBA" id="ARBA00022884"/>
    </source>
</evidence>
<evidence type="ECO:0000256" key="5">
    <source>
        <dbReference type="ARBA" id="ARBA00022840"/>
    </source>
</evidence>
<dbReference type="SMART" id="SM00490">
    <property type="entry name" value="HELICc"/>
    <property type="match status" value="1"/>
</dbReference>
<evidence type="ECO:0000256" key="10">
    <source>
        <dbReference type="SAM" id="MobiDB-lite"/>
    </source>
</evidence>
<evidence type="ECO:0000256" key="9">
    <source>
        <dbReference type="RuleBase" id="RU000492"/>
    </source>
</evidence>
<keyword evidence="15" id="KW-1185">Reference proteome</keyword>
<evidence type="ECO:0000256" key="2">
    <source>
        <dbReference type="ARBA" id="ARBA00022741"/>
    </source>
</evidence>
<reference evidence="14 15" key="1">
    <citation type="submission" date="2021-06" db="EMBL/GenBank/DDBJ databases">
        <authorList>
            <person name="Kallberg Y."/>
            <person name="Tangrot J."/>
            <person name="Rosling A."/>
        </authorList>
    </citation>
    <scope>NUCLEOTIDE SEQUENCE [LARGE SCALE GENOMIC DNA]</scope>
    <source>
        <strain evidence="14 15">120-4 pot B 10/14</strain>
    </source>
</reference>
<evidence type="ECO:0000256" key="3">
    <source>
        <dbReference type="ARBA" id="ARBA00022801"/>
    </source>
</evidence>
<dbReference type="PROSITE" id="PS51192">
    <property type="entry name" value="HELICASE_ATP_BIND_1"/>
    <property type="match status" value="1"/>
</dbReference>
<dbReference type="InterPro" id="IPR014014">
    <property type="entry name" value="RNA_helicase_DEAD_Q_motif"/>
</dbReference>
<keyword evidence="2 9" id="KW-0547">Nucleotide-binding</keyword>
<feature type="compositionally biased region" description="Basic and acidic residues" evidence="10">
    <location>
        <begin position="57"/>
        <end position="70"/>
    </location>
</feature>
<feature type="compositionally biased region" description="Basic residues" evidence="10">
    <location>
        <begin position="576"/>
        <end position="600"/>
    </location>
</feature>
<keyword evidence="4 9" id="KW-0347">Helicase</keyword>
<dbReference type="Gene3D" id="3.40.50.300">
    <property type="entry name" value="P-loop containing nucleotide triphosphate hydrolases"/>
    <property type="match status" value="2"/>
</dbReference>
<feature type="compositionally biased region" description="Basic and acidic residues" evidence="10">
    <location>
        <begin position="137"/>
        <end position="152"/>
    </location>
</feature>
<dbReference type="InterPro" id="IPR000629">
    <property type="entry name" value="RNA-helicase_DEAD-box_CS"/>
</dbReference>
<keyword evidence="5 9" id="KW-0067">ATP-binding</keyword>
<dbReference type="InterPro" id="IPR014001">
    <property type="entry name" value="Helicase_ATP-bd"/>
</dbReference>
<dbReference type="PANTHER" id="PTHR47959">
    <property type="entry name" value="ATP-DEPENDENT RNA HELICASE RHLE-RELATED"/>
    <property type="match status" value="1"/>
</dbReference>
<dbReference type="InterPro" id="IPR011545">
    <property type="entry name" value="DEAD/DEAH_box_helicase_dom"/>
</dbReference>
<evidence type="ECO:0000259" key="13">
    <source>
        <dbReference type="PROSITE" id="PS51195"/>
    </source>
</evidence>
<evidence type="ECO:0000259" key="12">
    <source>
        <dbReference type="PROSITE" id="PS51194"/>
    </source>
</evidence>
<dbReference type="CDD" id="cd17947">
    <property type="entry name" value="DEADc_DDX27"/>
    <property type="match status" value="1"/>
</dbReference>
<dbReference type="PROSITE" id="PS00039">
    <property type="entry name" value="DEAD_ATP_HELICASE"/>
    <property type="match status" value="1"/>
</dbReference>
<evidence type="ECO:0000313" key="14">
    <source>
        <dbReference type="EMBL" id="CAG8564577.1"/>
    </source>
</evidence>
<evidence type="ECO:0000259" key="11">
    <source>
        <dbReference type="PROSITE" id="PS51192"/>
    </source>
</evidence>
<dbReference type="InterPro" id="IPR027417">
    <property type="entry name" value="P-loop_NTPase"/>
</dbReference>
<organism evidence="14 15">
    <name type="scientific">Gigaspora margarita</name>
    <dbReference type="NCBI Taxonomy" id="4874"/>
    <lineage>
        <taxon>Eukaryota</taxon>
        <taxon>Fungi</taxon>
        <taxon>Fungi incertae sedis</taxon>
        <taxon>Mucoromycota</taxon>
        <taxon>Glomeromycotina</taxon>
        <taxon>Glomeromycetes</taxon>
        <taxon>Diversisporales</taxon>
        <taxon>Gigasporaceae</taxon>
        <taxon>Gigaspora</taxon>
    </lineage>
</organism>
<feature type="domain" description="DEAD-box RNA helicase Q" evidence="13">
    <location>
        <begin position="185"/>
        <end position="213"/>
    </location>
</feature>
<sequence>MDDFIMTIEDDTEINTYNEEDDTETNAYNEEENKETDSNPPHKKNKNSKRLKKIDHKKSISEDTSLKDDINPDFSFYVGDDNFYNDAESWDFVAARAGLKPKLNTPSKTIDQIITNKRNEVKSLLNSTLKTNGQSNSKKEEYQNNHEDRDNDSTSESSSEDEYEKQRKKEYFADESETINCNIAESFQTMNLSRPILKGLSQLGFIQPTPIQRQTIPIALMGRDICGGAITGSGKTAAFLVPVMERLLYRPRQTPTVRVLILAPTRELAIQCHSVATKLASFTDSTLCLCVGGLNLKKQETELRTRPDIIIATPGRLIDHVRNSPSFTLDTIEILIIDEADRMLEDGFSAELNEIVKNCPKSRQTMLFSATMTDNVDELIRLSLNRPVRLMIDPTKATAIKLIQEFVRVRKHREEDRPSMLVALCKKTFRRKVIIFFKSKAFAHEMKVIFGLLELKAAELHGNLSQEQRMAALEAFRDGKVDFLLATNLASRGLDIKGIETVINYDMPQSYEQYIHRVGRTARAGQMEIQKNKNLLTHETEIFSKPARTWFQSKLEKQKSKLVAKEQCETSETNNKRKREKAVKLKSKRVKRAKKSKLKR</sequence>
<keyword evidence="3 9" id="KW-0378">Hydrolase</keyword>
<dbReference type="Pfam" id="PF00270">
    <property type="entry name" value="DEAD"/>
    <property type="match status" value="1"/>
</dbReference>
<dbReference type="EC" id="3.6.4.13" evidence="1"/>
<proteinExistence type="inferred from homology"/>
<dbReference type="CDD" id="cd18787">
    <property type="entry name" value="SF2_C_DEAD"/>
    <property type="match status" value="1"/>
</dbReference>
<evidence type="ECO:0000256" key="8">
    <source>
        <dbReference type="PROSITE-ProRule" id="PRU00552"/>
    </source>
</evidence>
<gene>
    <name evidence="14" type="ORF">GMARGA_LOCUS5184</name>
</gene>
<feature type="compositionally biased region" description="Basic residues" evidence="10">
    <location>
        <begin position="41"/>
        <end position="56"/>
    </location>
</feature>
<evidence type="ECO:0000256" key="4">
    <source>
        <dbReference type="ARBA" id="ARBA00022806"/>
    </source>
</evidence>
<dbReference type="Proteomes" id="UP000789901">
    <property type="component" value="Unassembled WGS sequence"/>
</dbReference>
<feature type="compositionally biased region" description="Polar residues" evidence="10">
    <location>
        <begin position="127"/>
        <end position="136"/>
    </location>
</feature>
<dbReference type="SUPFAM" id="SSF52540">
    <property type="entry name" value="P-loop containing nucleoside triphosphate hydrolases"/>
    <property type="match status" value="2"/>
</dbReference>
<feature type="domain" description="Helicase ATP-binding" evidence="11">
    <location>
        <begin position="216"/>
        <end position="390"/>
    </location>
</feature>
<name>A0ABN7UCS2_GIGMA</name>
<feature type="region of interest" description="Disordered" evidence="10">
    <location>
        <begin position="1"/>
        <end position="72"/>
    </location>
</feature>
<comment type="caution">
    <text evidence="14">The sequence shown here is derived from an EMBL/GenBank/DDBJ whole genome shotgun (WGS) entry which is preliminary data.</text>
</comment>
<comment type="similarity">
    <text evidence="9">Belongs to the DEAD box helicase family.</text>
</comment>
<keyword evidence="6" id="KW-0694">RNA-binding</keyword>
<feature type="domain" description="Helicase C-terminal" evidence="12">
    <location>
        <begin position="420"/>
        <end position="576"/>
    </location>
</feature>
<evidence type="ECO:0000256" key="1">
    <source>
        <dbReference type="ARBA" id="ARBA00012552"/>
    </source>
</evidence>
<comment type="catalytic activity">
    <reaction evidence="7">
        <text>ATP + H2O = ADP + phosphate + H(+)</text>
        <dbReference type="Rhea" id="RHEA:13065"/>
        <dbReference type="ChEBI" id="CHEBI:15377"/>
        <dbReference type="ChEBI" id="CHEBI:15378"/>
        <dbReference type="ChEBI" id="CHEBI:30616"/>
        <dbReference type="ChEBI" id="CHEBI:43474"/>
        <dbReference type="ChEBI" id="CHEBI:456216"/>
        <dbReference type="EC" id="3.6.4.13"/>
    </reaction>
</comment>
<feature type="short sequence motif" description="Q motif" evidence="8">
    <location>
        <begin position="185"/>
        <end position="213"/>
    </location>
</feature>
<dbReference type="PROSITE" id="PS51195">
    <property type="entry name" value="Q_MOTIF"/>
    <property type="match status" value="1"/>
</dbReference>
<dbReference type="PROSITE" id="PS51194">
    <property type="entry name" value="HELICASE_CTER"/>
    <property type="match status" value="1"/>
</dbReference>
<accession>A0ABN7UCS2</accession>
<protein>
    <recommendedName>
        <fullName evidence="1">RNA helicase</fullName>
        <ecNumber evidence="1">3.6.4.13</ecNumber>
    </recommendedName>
</protein>
<dbReference type="EMBL" id="CAJVQB010002163">
    <property type="protein sequence ID" value="CAG8564577.1"/>
    <property type="molecule type" value="Genomic_DNA"/>
</dbReference>
<feature type="compositionally biased region" description="Acidic residues" evidence="10">
    <location>
        <begin position="1"/>
        <end position="34"/>
    </location>
</feature>
<dbReference type="Pfam" id="PF00271">
    <property type="entry name" value="Helicase_C"/>
    <property type="match status" value="1"/>
</dbReference>
<dbReference type="InterPro" id="IPR050079">
    <property type="entry name" value="DEAD_box_RNA_helicase"/>
</dbReference>
<dbReference type="InterPro" id="IPR001650">
    <property type="entry name" value="Helicase_C-like"/>
</dbReference>
<evidence type="ECO:0000313" key="15">
    <source>
        <dbReference type="Proteomes" id="UP000789901"/>
    </source>
</evidence>
<evidence type="ECO:0000256" key="7">
    <source>
        <dbReference type="ARBA" id="ARBA00047984"/>
    </source>
</evidence>
<dbReference type="PANTHER" id="PTHR47959:SF1">
    <property type="entry name" value="ATP-DEPENDENT RNA HELICASE DBPA"/>
    <property type="match status" value="1"/>
</dbReference>
<dbReference type="SMART" id="SM00487">
    <property type="entry name" value="DEXDc"/>
    <property type="match status" value="1"/>
</dbReference>